<evidence type="ECO:0000256" key="1">
    <source>
        <dbReference type="ARBA" id="ARBA00001613"/>
    </source>
</evidence>
<comment type="catalytic activity">
    <reaction evidence="1">
        <text>Hydrolyzes glycerol monoesters of long-chain fatty acids.</text>
        <dbReference type="EC" id="3.1.1.23"/>
    </reaction>
</comment>
<dbReference type="RefSeq" id="WP_015955665.1">
    <property type="nucleotide sequence ID" value="NC_011729.1"/>
</dbReference>
<dbReference type="InterPro" id="IPR022742">
    <property type="entry name" value="Hydrolase_4"/>
</dbReference>
<organism evidence="6 7">
    <name type="scientific">Gloeothece citriformis (strain PCC 7424)</name>
    <name type="common">Cyanothece sp. (strain PCC 7424)</name>
    <dbReference type="NCBI Taxonomy" id="65393"/>
    <lineage>
        <taxon>Bacteria</taxon>
        <taxon>Bacillati</taxon>
        <taxon>Cyanobacteriota</taxon>
        <taxon>Cyanophyceae</taxon>
        <taxon>Oscillatoriophycideae</taxon>
        <taxon>Chroococcales</taxon>
        <taxon>Aphanothecaceae</taxon>
        <taxon>Gloeothece</taxon>
        <taxon>Gloeothece citriformis</taxon>
    </lineage>
</organism>
<reference evidence="7" key="1">
    <citation type="journal article" date="2011" name="MBio">
        <title>Novel metabolic attributes of the genus Cyanothece, comprising a group of unicellular nitrogen-fixing Cyanobacteria.</title>
        <authorList>
            <person name="Bandyopadhyay A."/>
            <person name="Elvitigala T."/>
            <person name="Welsh E."/>
            <person name="Stockel J."/>
            <person name="Liberton M."/>
            <person name="Min H."/>
            <person name="Sherman L.A."/>
            <person name="Pakrasi H.B."/>
        </authorList>
    </citation>
    <scope>NUCLEOTIDE SEQUENCE [LARGE SCALE GENOMIC DNA]</scope>
    <source>
        <strain evidence="7">PCC 7424</strain>
    </source>
</reference>
<dbReference type="Pfam" id="PF12146">
    <property type="entry name" value="Hydrolase_4"/>
    <property type="match status" value="1"/>
</dbReference>
<feature type="domain" description="Serine aminopeptidase S33" evidence="5">
    <location>
        <begin position="27"/>
        <end position="260"/>
    </location>
</feature>
<dbReference type="GO" id="GO:0047372">
    <property type="term" value="F:monoacylglycerol lipase activity"/>
    <property type="evidence" value="ECO:0007669"/>
    <property type="project" value="UniProtKB-EC"/>
</dbReference>
<protein>
    <recommendedName>
        <fullName evidence="4">Monoacylglycerol lipase</fullName>
        <ecNumber evidence="3">3.1.1.23</ecNumber>
    </recommendedName>
</protein>
<evidence type="ECO:0000256" key="4">
    <source>
        <dbReference type="ARBA" id="ARBA00071261"/>
    </source>
</evidence>
<dbReference type="HOGENOM" id="CLU_026209_7_2_3"/>
<dbReference type="Gene3D" id="3.40.50.1820">
    <property type="entry name" value="alpha/beta hydrolase"/>
    <property type="match status" value="1"/>
</dbReference>
<gene>
    <name evidence="6" type="ordered locus">PCC7424_3691</name>
</gene>
<dbReference type="STRING" id="65393.PCC7424_3691"/>
<evidence type="ECO:0000313" key="6">
    <source>
        <dbReference type="EMBL" id="ACK72072.1"/>
    </source>
</evidence>
<dbReference type="FunFam" id="3.40.50.1820:FF:000117">
    <property type="entry name" value="Monoglyceride lipase, putative"/>
    <property type="match status" value="1"/>
</dbReference>
<dbReference type="SUPFAM" id="SSF53474">
    <property type="entry name" value="alpha/beta-Hydrolases"/>
    <property type="match status" value="1"/>
</dbReference>
<evidence type="ECO:0000256" key="3">
    <source>
        <dbReference type="ARBA" id="ARBA00013254"/>
    </source>
</evidence>
<comment type="similarity">
    <text evidence="2">Belongs to the AB hydrolase superfamily.</text>
</comment>
<name>B7KHX5_GLOC7</name>
<dbReference type="OrthoDB" id="9806902at2"/>
<dbReference type="InterPro" id="IPR051044">
    <property type="entry name" value="MAG_DAG_Lipase"/>
</dbReference>
<evidence type="ECO:0000256" key="2">
    <source>
        <dbReference type="ARBA" id="ARBA00008645"/>
    </source>
</evidence>
<keyword evidence="6" id="KW-0378">Hydrolase</keyword>
<dbReference type="InterPro" id="IPR000073">
    <property type="entry name" value="AB_hydrolase_1"/>
</dbReference>
<proteinExistence type="inferred from homology"/>
<dbReference type="KEGG" id="cyc:PCC7424_3691"/>
<evidence type="ECO:0000259" key="5">
    <source>
        <dbReference type="Pfam" id="PF12146"/>
    </source>
</evidence>
<dbReference type="Proteomes" id="UP000002384">
    <property type="component" value="Chromosome"/>
</dbReference>
<evidence type="ECO:0000313" key="7">
    <source>
        <dbReference type="Proteomes" id="UP000002384"/>
    </source>
</evidence>
<sequence>MGEHTQGTFQCIGGIELYYQCWHPPASPKGILTIIHGLGGHSGLFKHIIDYFLPLNYKIYACDLPGHGRSPGQRGYIKSWDEFRGDIDAFLSLIKQQNPHCPCFLYGNSLGGVIVLDYGLSYPEKIQGVIAAGAPLGRVGISPFKLFIGQILSRVWPRFSLDTGIPLEAGSRDQKAIESYLNDSLRHRKGTARLATELFTTVEKIQNNASNLKVPLLILHGEKDPVSLPEGVHTFFNHVTFADKTFIEYPEALHDLHNELNYPEIMADLATWLENHRQ</sequence>
<dbReference type="AlphaFoldDB" id="B7KHX5"/>
<dbReference type="PANTHER" id="PTHR11614">
    <property type="entry name" value="PHOSPHOLIPASE-RELATED"/>
    <property type="match status" value="1"/>
</dbReference>
<dbReference type="eggNOG" id="COG2267">
    <property type="taxonomic scope" value="Bacteria"/>
</dbReference>
<dbReference type="EMBL" id="CP001291">
    <property type="protein sequence ID" value="ACK72072.1"/>
    <property type="molecule type" value="Genomic_DNA"/>
</dbReference>
<dbReference type="PRINTS" id="PR00111">
    <property type="entry name" value="ABHYDROLASE"/>
</dbReference>
<dbReference type="ESTHER" id="cyap7-b7khx5">
    <property type="family name" value="Monoglyceridelipase_lysophospholip"/>
</dbReference>
<dbReference type="EC" id="3.1.1.23" evidence="3"/>
<accession>B7KHX5</accession>
<keyword evidence="7" id="KW-1185">Reference proteome</keyword>
<dbReference type="InterPro" id="IPR029058">
    <property type="entry name" value="AB_hydrolase_fold"/>
</dbReference>